<dbReference type="Pfam" id="PF12934">
    <property type="entry name" value="FTO_CTD"/>
    <property type="match status" value="1"/>
</dbReference>
<dbReference type="GO" id="GO:1990931">
    <property type="term" value="F:mRNA N6-methyladenosine dioxygenase activity"/>
    <property type="evidence" value="ECO:0007669"/>
    <property type="project" value="TreeGrafter"/>
</dbReference>
<dbReference type="GO" id="GO:0042245">
    <property type="term" value="P:RNA repair"/>
    <property type="evidence" value="ECO:0007669"/>
    <property type="project" value="InterPro"/>
</dbReference>
<evidence type="ECO:0000313" key="3">
    <source>
        <dbReference type="Proteomes" id="UP001181693"/>
    </source>
</evidence>
<gene>
    <name evidence="2" type="ORF">GDO54_002568</name>
</gene>
<dbReference type="PANTHER" id="PTHR31291:SF2">
    <property type="entry name" value="ALPHA-KETOGLUTARATE-DEPENDENT DIOXYGENASE FTO"/>
    <property type="match status" value="1"/>
</dbReference>
<evidence type="ECO:0000313" key="2">
    <source>
        <dbReference type="EMBL" id="DBA17061.1"/>
    </source>
</evidence>
<proteinExistence type="predicted"/>
<dbReference type="GO" id="GO:0035516">
    <property type="term" value="F:broad specificity oxidative DNA demethylase activity"/>
    <property type="evidence" value="ECO:0007669"/>
    <property type="project" value="InterPro"/>
</dbReference>
<dbReference type="AlphaFoldDB" id="A0AAV2ZYJ8"/>
<evidence type="ECO:0000259" key="1">
    <source>
        <dbReference type="Pfam" id="PF12934"/>
    </source>
</evidence>
<dbReference type="InterPro" id="IPR024366">
    <property type="entry name" value="FTO_C"/>
</dbReference>
<accession>A0AAV2ZYJ8</accession>
<dbReference type="GO" id="GO:0006307">
    <property type="term" value="P:DNA alkylation repair"/>
    <property type="evidence" value="ECO:0007669"/>
    <property type="project" value="InterPro"/>
</dbReference>
<comment type="caution">
    <text evidence="2">The sequence shown here is derived from an EMBL/GenBank/DDBJ whole genome shotgun (WGS) entry which is preliminary data.</text>
</comment>
<reference evidence="2" key="1">
    <citation type="thesis" date="2020" institute="ProQuest LLC" country="789 East Eisenhower Parkway, Ann Arbor, MI, USA">
        <title>Comparative Genomics and Chromosome Evolution.</title>
        <authorList>
            <person name="Mudd A.B."/>
        </authorList>
    </citation>
    <scope>NUCLEOTIDE SEQUENCE</scope>
    <source>
        <strain evidence="2">1538</strain>
        <tissue evidence="2">Blood</tissue>
    </source>
</reference>
<dbReference type="GO" id="GO:0008198">
    <property type="term" value="F:ferrous iron binding"/>
    <property type="evidence" value="ECO:0007669"/>
    <property type="project" value="TreeGrafter"/>
</dbReference>
<dbReference type="Proteomes" id="UP001181693">
    <property type="component" value="Unassembled WGS sequence"/>
</dbReference>
<keyword evidence="3" id="KW-1185">Reference proteome</keyword>
<sequence length="86" mass="10334">MVSNLNISYQYILVFAYHLQTGRNLHRREQDTKIKRRCKCKLAKSLPADQRPQCYPYWEEDDPSFPMPFDLTKTLSELEHLIKEMD</sequence>
<feature type="domain" description="Alpha-ketoglutarate-dependent dioxygenase FTO C-terminal" evidence="1">
    <location>
        <begin position="26"/>
        <end position="79"/>
    </location>
</feature>
<dbReference type="GO" id="GO:0040014">
    <property type="term" value="P:regulation of multicellular organism growth"/>
    <property type="evidence" value="ECO:0007669"/>
    <property type="project" value="InterPro"/>
</dbReference>
<name>A0AAV2ZYJ8_PYXAD</name>
<protein>
    <recommendedName>
        <fullName evidence="1">Alpha-ketoglutarate-dependent dioxygenase FTO C-terminal domain-containing protein</fullName>
    </recommendedName>
</protein>
<dbReference type="PANTHER" id="PTHR31291">
    <property type="entry name" value="ALPHA-KETOGLUTARATE-DEPENDENT DIOXYGENASE FTO"/>
    <property type="match status" value="1"/>
</dbReference>
<organism evidence="2 3">
    <name type="scientific">Pyxicephalus adspersus</name>
    <name type="common">African bullfrog</name>
    <dbReference type="NCBI Taxonomy" id="30357"/>
    <lineage>
        <taxon>Eukaryota</taxon>
        <taxon>Metazoa</taxon>
        <taxon>Chordata</taxon>
        <taxon>Craniata</taxon>
        <taxon>Vertebrata</taxon>
        <taxon>Euteleostomi</taxon>
        <taxon>Amphibia</taxon>
        <taxon>Batrachia</taxon>
        <taxon>Anura</taxon>
        <taxon>Neobatrachia</taxon>
        <taxon>Ranoidea</taxon>
        <taxon>Pyxicephalidae</taxon>
        <taxon>Pyxicephalinae</taxon>
        <taxon>Pyxicephalus</taxon>
    </lineage>
</organism>
<dbReference type="InterPro" id="IPR032868">
    <property type="entry name" value="FTO"/>
</dbReference>
<dbReference type="EMBL" id="DYDO01000010">
    <property type="protein sequence ID" value="DBA17061.1"/>
    <property type="molecule type" value="Genomic_DNA"/>
</dbReference>